<name>A0A7U0G8A6_9CAUD</name>
<dbReference type="EMBL" id="MW344054">
    <property type="protein sequence ID" value="QQV88282.1"/>
    <property type="molecule type" value="Genomic_DNA"/>
</dbReference>
<accession>A0A7U0G8A6</accession>
<proteinExistence type="predicted"/>
<evidence type="ECO:0000313" key="2">
    <source>
        <dbReference type="Proteomes" id="UP000596425"/>
    </source>
</evidence>
<organism evidence="1 2">
    <name type="scientific">Vibrio phage Gary</name>
    <dbReference type="NCBI Taxonomy" id="2801534"/>
    <lineage>
        <taxon>Viruses</taxon>
        <taxon>Duplodnaviria</taxon>
        <taxon>Heunggongvirae</taxon>
        <taxon>Uroviricota</taxon>
        <taxon>Caudoviricetes</taxon>
        <taxon>Demerecviridae</taxon>
        <taxon>Ermolyevavirinae</taxon>
        <taxon>Thalassavirus</taxon>
        <taxon>Thalassavirus gary</taxon>
    </lineage>
</organism>
<evidence type="ECO:0000313" key="1">
    <source>
        <dbReference type="EMBL" id="QQV88282.1"/>
    </source>
</evidence>
<reference evidence="1 2" key="1">
    <citation type="submission" date="2020-12" db="EMBL/GenBank/DDBJ databases">
        <authorList>
            <person name="Miller D."/>
            <person name="Mossel A."/>
            <person name="Broussard G.W."/>
        </authorList>
    </citation>
    <scope>NUCLEOTIDE SEQUENCE [LARGE SCALE GENOMIC DNA]</scope>
</reference>
<protein>
    <submittedName>
        <fullName evidence="1">Uncharacterized protein</fullName>
    </submittedName>
</protein>
<keyword evidence="2" id="KW-1185">Reference proteome</keyword>
<sequence length="64" mass="7628">MYKPLKASPEFIRDNQYNDKYIVVKEESIAKFNLHFLTCVKTYGAEYIMQYPSGLRCFIIEKIQ</sequence>
<dbReference type="Proteomes" id="UP000596425">
    <property type="component" value="Segment"/>
</dbReference>
<gene>
    <name evidence="1" type="ORF">GARY_201</name>
</gene>